<keyword evidence="5" id="KW-1185">Reference proteome</keyword>
<proteinExistence type="predicted"/>
<organism evidence="4 5">
    <name type="scientific">Dysgonomonas termitidis</name>
    <dbReference type="NCBI Taxonomy" id="1516126"/>
    <lineage>
        <taxon>Bacteria</taxon>
        <taxon>Pseudomonadati</taxon>
        <taxon>Bacteroidota</taxon>
        <taxon>Bacteroidia</taxon>
        <taxon>Bacteroidales</taxon>
        <taxon>Dysgonomonadaceae</taxon>
        <taxon>Dysgonomonas</taxon>
    </lineage>
</organism>
<dbReference type="InterPro" id="IPR009279">
    <property type="entry name" value="Portal_Mu"/>
</dbReference>
<dbReference type="Pfam" id="PF06074">
    <property type="entry name" value="Portal_Mu"/>
    <property type="match status" value="1"/>
</dbReference>
<feature type="domain" description="tRNA nuclease CdiA C-terminal" evidence="3">
    <location>
        <begin position="745"/>
        <end position="826"/>
    </location>
</feature>
<dbReference type="InterPro" id="IPR006528">
    <property type="entry name" value="Phage_head_morphogenesis_dom"/>
</dbReference>
<evidence type="ECO:0000313" key="5">
    <source>
        <dbReference type="Proteomes" id="UP001596023"/>
    </source>
</evidence>
<evidence type="ECO:0000259" key="2">
    <source>
        <dbReference type="Pfam" id="PF04233"/>
    </source>
</evidence>
<reference evidence="5" key="1">
    <citation type="journal article" date="2019" name="Int. J. Syst. Evol. Microbiol.">
        <title>The Global Catalogue of Microorganisms (GCM) 10K type strain sequencing project: providing services to taxonomists for standard genome sequencing and annotation.</title>
        <authorList>
            <consortium name="The Broad Institute Genomics Platform"/>
            <consortium name="The Broad Institute Genome Sequencing Center for Infectious Disease"/>
            <person name="Wu L."/>
            <person name="Ma J."/>
        </authorList>
    </citation>
    <scope>NUCLEOTIDE SEQUENCE [LARGE SCALE GENOMIC DNA]</scope>
    <source>
        <strain evidence="5">CCUG 66188</strain>
    </source>
</reference>
<dbReference type="Pfam" id="PF18451">
    <property type="entry name" value="CdiA_C"/>
    <property type="match status" value="1"/>
</dbReference>
<name>A0ABV9KU65_9BACT</name>
<dbReference type="InterPro" id="IPR040559">
    <property type="entry name" value="CdiA_C"/>
</dbReference>
<evidence type="ECO:0000259" key="3">
    <source>
        <dbReference type="Pfam" id="PF18451"/>
    </source>
</evidence>
<dbReference type="EMBL" id="JBHSGN010000058">
    <property type="protein sequence ID" value="MFC4673520.1"/>
    <property type="molecule type" value="Genomic_DNA"/>
</dbReference>
<evidence type="ECO:0000313" key="4">
    <source>
        <dbReference type="EMBL" id="MFC4673520.1"/>
    </source>
</evidence>
<protein>
    <submittedName>
        <fullName evidence="4">Phage minor head protein</fullName>
    </submittedName>
</protein>
<feature type="region of interest" description="Disordered" evidence="1">
    <location>
        <begin position="401"/>
        <end position="421"/>
    </location>
</feature>
<gene>
    <name evidence="4" type="ORF">ACFO6W_07435</name>
</gene>
<feature type="domain" description="Phage head morphogenesis" evidence="2">
    <location>
        <begin position="563"/>
        <end position="627"/>
    </location>
</feature>
<dbReference type="Proteomes" id="UP001596023">
    <property type="component" value="Unassembled WGS sequence"/>
</dbReference>
<dbReference type="RefSeq" id="WP_379994873.1">
    <property type="nucleotide sequence ID" value="NZ_JBHSGN010000058.1"/>
</dbReference>
<dbReference type="Gene3D" id="3.40.1350.120">
    <property type="match status" value="1"/>
</dbReference>
<evidence type="ECO:0000256" key="1">
    <source>
        <dbReference type="SAM" id="MobiDB-lite"/>
    </source>
</evidence>
<accession>A0ABV9KU65</accession>
<comment type="caution">
    <text evidence="4">The sequence shown here is derived from an EMBL/GenBank/DDBJ whole genome shotgun (WGS) entry which is preliminary data.</text>
</comment>
<dbReference type="Pfam" id="PF04233">
    <property type="entry name" value="Phage_Mu_F"/>
    <property type="match status" value="1"/>
</dbReference>
<sequence>MNFIDKAATWLLAKASRNIVVAEYYKRSEGKRVDYKRQATVMSRKQIKDWTNGMIAATDPDNPKRGDLMRFYENMKLDGHLKSCVENRILPVQCAPYKLVDKSGNEDTEAKKLLEKPWMLDLTKLVCSETFEGTKLICMFDIDVNGELKQVEEVPQSNFIPQKGVILIEEYDSDGISYREGAYKNYYFQVGGDWSLGIFAGLATVIIAKKLGLGAWMSYVEKYGVPPIFAITDRMDDKRRDELFEMLHEFRMNHFAVLQGNEKIETPQGYNVDAYNTFKSLMTDICDREIEKAIQGSSGLNNEKAFVGAAEVQERILGYRHKVDKLKFKYYFNTEVKPRLVKLSPAYAPLANLTFEYDESETLTLKEILEAVKALSQFLEFDIEELKKITGLPITKLRAAIGQPPADPEPEPGGTEKKKSKVSGFSLLAPYARTASPLRGGGLTVIPIYAGTWDKAQDDLIEKIRSGEIKPEEINKDFLLKTYDRLNKAAQTGYGKEYYNDATARKLRENLLRFSATKTHVQQKEVELYSNSIDNKKLYEAEAGKYLNLQNGHYLDVQAAWAARKAQAARQFQDWMLGKDLYQRVKFRTMRDKDVRAPHAALEGMVVNIDDPFLDDHMTPLDPNCRCWWEQTREVLTNFTPDYTPDPQWSGNPAKTGEIFNDNNSYNQKVENSETRLEIRRQAELAKEYLPYNRVIKAGDNKVYVNDFADTKDLPQNIEASRKLAEGLNKDIYIRPHINVDGVKNPELSVGNKNRKADLKTMSEGASVKNFVQNQIKKASKQNASIAVLDISAYDGSVSQVISEIYGAMRGGRNKNIKSIVLINGNEVIPVALKKQ</sequence>